<comment type="caution">
    <text evidence="2">Lacks conserved residue(s) required for the propagation of feature annotation.</text>
</comment>
<organism evidence="5 6">
    <name type="scientific">Allochromatium humboldtianum</name>
    <dbReference type="NCBI Taxonomy" id="504901"/>
    <lineage>
        <taxon>Bacteria</taxon>
        <taxon>Pseudomonadati</taxon>
        <taxon>Pseudomonadota</taxon>
        <taxon>Gammaproteobacteria</taxon>
        <taxon>Chromatiales</taxon>
        <taxon>Chromatiaceae</taxon>
        <taxon>Allochromatium</taxon>
    </lineage>
</organism>
<dbReference type="RefSeq" id="WP_176977192.1">
    <property type="nucleotide sequence ID" value="NZ_JABZEO010000010.1"/>
</dbReference>
<sequence>MSRGINKAILIGHLGADPEVRTLPSGESVANLSLATNEHWTDKASGESRERTEWHRVVLFGRLAEIAAQYLHTGSRVYIEGKLRTRQYQTQDGAERRVTEILVDFAGALQMLDSRPEANTPPAQSTERPPATAPTGRRATPVASRAPTPVPAFEEEAIPF</sequence>
<dbReference type="SUPFAM" id="SSF50249">
    <property type="entry name" value="Nucleic acid-binding proteins"/>
    <property type="match status" value="1"/>
</dbReference>
<dbReference type="Proteomes" id="UP000592294">
    <property type="component" value="Unassembled WGS sequence"/>
</dbReference>
<dbReference type="PANTHER" id="PTHR10302">
    <property type="entry name" value="SINGLE-STRANDED DNA-BINDING PROTEIN"/>
    <property type="match status" value="1"/>
</dbReference>
<dbReference type="EMBL" id="JABZEO010000010">
    <property type="protein sequence ID" value="NVZ10450.1"/>
    <property type="molecule type" value="Genomic_DNA"/>
</dbReference>
<dbReference type="InterPro" id="IPR012340">
    <property type="entry name" value="NA-bd_OB-fold"/>
</dbReference>
<feature type="region of interest" description="Disordered" evidence="4">
    <location>
        <begin position="114"/>
        <end position="160"/>
    </location>
</feature>
<dbReference type="InterPro" id="IPR011344">
    <property type="entry name" value="ssDNA-bd"/>
</dbReference>
<gene>
    <name evidence="5" type="primary">ssb</name>
    <name evidence="5" type="ORF">HW932_14390</name>
</gene>
<dbReference type="CDD" id="cd04496">
    <property type="entry name" value="SSB_OBF"/>
    <property type="match status" value="1"/>
</dbReference>
<reference evidence="5 6" key="1">
    <citation type="submission" date="2020-06" db="EMBL/GenBank/DDBJ databases">
        <title>Whole-genome sequence of Allochromatium humboldtianum DSM 21881, type strain.</title>
        <authorList>
            <person name="Kyndt J.A."/>
            <person name="Meyer T.E."/>
        </authorList>
    </citation>
    <scope>NUCLEOTIDE SEQUENCE [LARGE SCALE GENOMIC DNA]</scope>
    <source>
        <strain evidence="5 6">DSM 21881</strain>
    </source>
</reference>
<keyword evidence="6" id="KW-1185">Reference proteome</keyword>
<accession>A0A850RHP0</accession>
<dbReference type="Gene3D" id="2.40.50.140">
    <property type="entry name" value="Nucleic acid-binding proteins"/>
    <property type="match status" value="1"/>
</dbReference>
<dbReference type="InterPro" id="IPR000424">
    <property type="entry name" value="Primosome_PriB/ssb"/>
</dbReference>
<evidence type="ECO:0000313" key="5">
    <source>
        <dbReference type="EMBL" id="NVZ10450.1"/>
    </source>
</evidence>
<evidence type="ECO:0000256" key="4">
    <source>
        <dbReference type="SAM" id="MobiDB-lite"/>
    </source>
</evidence>
<proteinExistence type="inferred from homology"/>
<dbReference type="PANTHER" id="PTHR10302:SF27">
    <property type="entry name" value="SINGLE-STRANDED DNA-BINDING PROTEIN"/>
    <property type="match status" value="1"/>
</dbReference>
<evidence type="ECO:0000256" key="1">
    <source>
        <dbReference type="ARBA" id="ARBA00023125"/>
    </source>
</evidence>
<dbReference type="GO" id="GO:0003697">
    <property type="term" value="F:single-stranded DNA binding"/>
    <property type="evidence" value="ECO:0007669"/>
    <property type="project" value="UniProtKB-UniRule"/>
</dbReference>
<dbReference type="HAMAP" id="MF_00984">
    <property type="entry name" value="SSB"/>
    <property type="match status" value="1"/>
</dbReference>
<dbReference type="NCBIfam" id="TIGR00621">
    <property type="entry name" value="ssb"/>
    <property type="match status" value="1"/>
</dbReference>
<dbReference type="PROSITE" id="PS50935">
    <property type="entry name" value="SSB"/>
    <property type="match status" value="1"/>
</dbReference>
<evidence type="ECO:0000313" key="6">
    <source>
        <dbReference type="Proteomes" id="UP000592294"/>
    </source>
</evidence>
<keyword evidence="1 2" id="KW-0238">DNA-binding</keyword>
<comment type="subunit">
    <text evidence="2">Homotetramer.</text>
</comment>
<comment type="caution">
    <text evidence="5">The sequence shown here is derived from an EMBL/GenBank/DDBJ whole genome shotgun (WGS) entry which is preliminary data.</text>
</comment>
<name>A0A850RHP0_9GAMM</name>
<protein>
    <recommendedName>
        <fullName evidence="2 3">Single-stranded DNA-binding protein</fullName>
        <shortName evidence="2">SSB</shortName>
    </recommendedName>
</protein>
<dbReference type="AlphaFoldDB" id="A0A850RHP0"/>
<dbReference type="GO" id="GO:0009295">
    <property type="term" value="C:nucleoid"/>
    <property type="evidence" value="ECO:0007669"/>
    <property type="project" value="TreeGrafter"/>
</dbReference>
<evidence type="ECO:0000256" key="2">
    <source>
        <dbReference type="HAMAP-Rule" id="MF_00984"/>
    </source>
</evidence>
<feature type="DNA-binding region" evidence="2">
    <location>
        <begin position="54"/>
        <end position="60"/>
    </location>
</feature>
<dbReference type="GO" id="GO:0006260">
    <property type="term" value="P:DNA replication"/>
    <property type="evidence" value="ECO:0007669"/>
    <property type="project" value="InterPro"/>
</dbReference>
<dbReference type="Pfam" id="PF00436">
    <property type="entry name" value="SSB"/>
    <property type="match status" value="1"/>
</dbReference>
<evidence type="ECO:0000256" key="3">
    <source>
        <dbReference type="RuleBase" id="RU000524"/>
    </source>
</evidence>